<feature type="transmembrane region" description="Helical" evidence="5">
    <location>
        <begin position="57"/>
        <end position="77"/>
    </location>
</feature>
<feature type="transmembrane region" description="Helical" evidence="5">
    <location>
        <begin position="322"/>
        <end position="340"/>
    </location>
</feature>
<reference evidence="8" key="1">
    <citation type="journal article" date="2019" name="Int. J. Syst. Evol. Microbiol.">
        <title>The Global Catalogue of Microorganisms (GCM) 10K type strain sequencing project: providing services to taxonomists for standard genome sequencing and annotation.</title>
        <authorList>
            <consortium name="The Broad Institute Genomics Platform"/>
            <consortium name="The Broad Institute Genome Sequencing Center for Infectious Disease"/>
            <person name="Wu L."/>
            <person name="Ma J."/>
        </authorList>
    </citation>
    <scope>NUCLEOTIDE SEQUENCE [LARGE SCALE GENOMIC DNA]</scope>
    <source>
        <strain evidence="8">JCM 19134</strain>
    </source>
</reference>
<keyword evidence="8" id="KW-1185">Reference proteome</keyword>
<evidence type="ECO:0000259" key="6">
    <source>
        <dbReference type="PROSITE" id="PS50850"/>
    </source>
</evidence>
<comment type="subcellular location">
    <subcellularLocation>
        <location evidence="1">Membrane</location>
        <topology evidence="1">Multi-pass membrane protein</topology>
    </subcellularLocation>
</comment>
<proteinExistence type="predicted"/>
<evidence type="ECO:0000256" key="4">
    <source>
        <dbReference type="ARBA" id="ARBA00023136"/>
    </source>
</evidence>
<feature type="transmembrane region" description="Helical" evidence="5">
    <location>
        <begin position="346"/>
        <end position="369"/>
    </location>
</feature>
<accession>A0AAV3TXX2</accession>
<feature type="transmembrane region" description="Helical" evidence="5">
    <location>
        <begin position="21"/>
        <end position="45"/>
    </location>
</feature>
<dbReference type="AlphaFoldDB" id="A0AAV3TXX2"/>
<feature type="transmembrane region" description="Helical" evidence="5">
    <location>
        <begin position="114"/>
        <end position="135"/>
    </location>
</feature>
<dbReference type="Gene3D" id="1.20.1250.20">
    <property type="entry name" value="MFS general substrate transporter like domains"/>
    <property type="match status" value="1"/>
</dbReference>
<name>A0AAV3TXX2_9ALTE</name>
<gene>
    <name evidence="7" type="ORF">GCM10025791_06110</name>
</gene>
<evidence type="ECO:0000256" key="2">
    <source>
        <dbReference type="ARBA" id="ARBA00022692"/>
    </source>
</evidence>
<dbReference type="Pfam" id="PF07690">
    <property type="entry name" value="MFS_1"/>
    <property type="match status" value="1"/>
</dbReference>
<dbReference type="Proteomes" id="UP001409585">
    <property type="component" value="Unassembled WGS sequence"/>
</dbReference>
<dbReference type="PANTHER" id="PTHR23508:SF10">
    <property type="entry name" value="CARBOXYLIC ACID TRANSPORTER PROTEIN HOMOLOG"/>
    <property type="match status" value="1"/>
</dbReference>
<evidence type="ECO:0000256" key="1">
    <source>
        <dbReference type="ARBA" id="ARBA00004141"/>
    </source>
</evidence>
<feature type="transmembrane region" description="Helical" evidence="5">
    <location>
        <begin position="410"/>
        <end position="435"/>
    </location>
</feature>
<keyword evidence="4 5" id="KW-0472">Membrane</keyword>
<evidence type="ECO:0000313" key="7">
    <source>
        <dbReference type="EMBL" id="GAA4932353.1"/>
    </source>
</evidence>
<feature type="transmembrane region" description="Helical" evidence="5">
    <location>
        <begin position="295"/>
        <end position="315"/>
    </location>
</feature>
<dbReference type="EMBL" id="BAABLX010000004">
    <property type="protein sequence ID" value="GAA4932353.1"/>
    <property type="molecule type" value="Genomic_DNA"/>
</dbReference>
<keyword evidence="3 5" id="KW-1133">Transmembrane helix</keyword>
<feature type="transmembrane region" description="Helical" evidence="5">
    <location>
        <begin position="175"/>
        <end position="197"/>
    </location>
</feature>
<comment type="caution">
    <text evidence="7">The sequence shown here is derived from an EMBL/GenBank/DDBJ whole genome shotgun (WGS) entry which is preliminary data.</text>
</comment>
<dbReference type="PROSITE" id="PS50850">
    <property type="entry name" value="MFS"/>
    <property type="match status" value="1"/>
</dbReference>
<evidence type="ECO:0000256" key="3">
    <source>
        <dbReference type="ARBA" id="ARBA00022989"/>
    </source>
</evidence>
<dbReference type="InterPro" id="IPR036259">
    <property type="entry name" value="MFS_trans_sf"/>
</dbReference>
<evidence type="ECO:0000256" key="5">
    <source>
        <dbReference type="SAM" id="Phobius"/>
    </source>
</evidence>
<dbReference type="SUPFAM" id="SSF103473">
    <property type="entry name" value="MFS general substrate transporter"/>
    <property type="match status" value="1"/>
</dbReference>
<dbReference type="RefSeq" id="WP_345416862.1">
    <property type="nucleotide sequence ID" value="NZ_AP031496.1"/>
</dbReference>
<evidence type="ECO:0000313" key="8">
    <source>
        <dbReference type="Proteomes" id="UP001409585"/>
    </source>
</evidence>
<dbReference type="GO" id="GO:0005886">
    <property type="term" value="C:plasma membrane"/>
    <property type="evidence" value="ECO:0007669"/>
    <property type="project" value="TreeGrafter"/>
</dbReference>
<protein>
    <submittedName>
        <fullName evidence="7">MFS transporter</fullName>
    </submittedName>
</protein>
<keyword evidence="2 5" id="KW-0812">Transmembrane</keyword>
<feature type="transmembrane region" description="Helical" evidence="5">
    <location>
        <begin position="256"/>
        <end position="275"/>
    </location>
</feature>
<organism evidence="7 8">
    <name type="scientific">Halioxenophilus aromaticivorans</name>
    <dbReference type="NCBI Taxonomy" id="1306992"/>
    <lineage>
        <taxon>Bacteria</taxon>
        <taxon>Pseudomonadati</taxon>
        <taxon>Pseudomonadota</taxon>
        <taxon>Gammaproteobacteria</taxon>
        <taxon>Alteromonadales</taxon>
        <taxon>Alteromonadaceae</taxon>
        <taxon>Halioxenophilus</taxon>
    </lineage>
</organism>
<feature type="transmembrane region" description="Helical" evidence="5">
    <location>
        <begin position="381"/>
        <end position="404"/>
    </location>
</feature>
<dbReference type="InterPro" id="IPR011701">
    <property type="entry name" value="MFS"/>
</dbReference>
<dbReference type="GO" id="GO:0046943">
    <property type="term" value="F:carboxylic acid transmembrane transporter activity"/>
    <property type="evidence" value="ECO:0007669"/>
    <property type="project" value="TreeGrafter"/>
</dbReference>
<feature type="transmembrane region" description="Helical" evidence="5">
    <location>
        <begin position="89"/>
        <end position="108"/>
    </location>
</feature>
<feature type="transmembrane region" description="Helical" evidence="5">
    <location>
        <begin position="147"/>
        <end position="169"/>
    </location>
</feature>
<dbReference type="PANTHER" id="PTHR23508">
    <property type="entry name" value="CARBOXYLIC ACID TRANSPORTER PROTEIN HOMOLOG"/>
    <property type="match status" value="1"/>
</dbReference>
<feature type="domain" description="Major facilitator superfamily (MFS) profile" evidence="6">
    <location>
        <begin position="23"/>
        <end position="436"/>
    </location>
</feature>
<dbReference type="InterPro" id="IPR020846">
    <property type="entry name" value="MFS_dom"/>
</dbReference>
<sequence length="444" mass="46753">MENVVDAKKILDQSPMHGFQIMAVGLCILLNALDGFDVLAISFASPGIAAEWSINRAALGIVLAMELVGMAIGSIILGGMADKYGRRPTILFCLVLMTIGMYLASLVGSVNQLLIVRFITGLGIGGMLASTNAMVAEFANAKFRNLAVILMATGYPIGAIVGGSISTVLLQQYDWRAIFVFGAAVTFAFLFIVWFLLPESIEYLQRKQPGDALQRINKTLAKMGHQALPGLPPKAEPNSAAKSSYHTLFSPQYRSLTVLMVVAYFSLIMTFYFILKWIPKIVVDMGYEPSSAGSVLVWANIGGATGSILLGLIASKFRLRKLLMGTLVAGFAMVTVFGMGQSSLSGLATIAAMTGFFTNASVVGFYALIANAFPADVRGSGTGIVIGIGRGGAALGPILAGFLFTAGFNLQTVSVVMGAGALVAAAALVFLGPVLKRHKLPSSI</sequence>